<gene>
    <name evidence="2" type="ORF">PGTUg99_020795</name>
</gene>
<sequence length="213" mass="23547">MRIPHLPTSAFPNFDSVQTPDGVKYACLICPNSRPILDRRRHCLRPVHQMNVARVAEAERRRNTVADLDDSAPEVEATFPGAGSDSARLDDADTEALDVRRQDEARNLLRWRQIEADLDRAMVGPRGPPPRPLAEELDDLGPLFNLVASLDGLQPAGGDPSVEDGSGDESDHETEDIDEEDSFSDTGDPGRPTWYPFKSKWVGLLDLVCCWCG</sequence>
<evidence type="ECO:0000313" key="2">
    <source>
        <dbReference type="EMBL" id="KAA1123801.1"/>
    </source>
</evidence>
<dbReference type="AlphaFoldDB" id="A0A5B0RD96"/>
<feature type="compositionally biased region" description="Acidic residues" evidence="1">
    <location>
        <begin position="161"/>
        <end position="183"/>
    </location>
</feature>
<proteinExistence type="predicted"/>
<reference evidence="2 3" key="1">
    <citation type="submission" date="2019-05" db="EMBL/GenBank/DDBJ databases">
        <title>Emergence of the Ug99 lineage of the wheat stem rust pathogen through somatic hybridization.</title>
        <authorList>
            <person name="Li F."/>
            <person name="Upadhyaya N.M."/>
            <person name="Sperschneider J."/>
            <person name="Matny O."/>
            <person name="Nguyen-Phuc H."/>
            <person name="Mago R."/>
            <person name="Raley C."/>
            <person name="Miller M.E."/>
            <person name="Silverstein K.A.T."/>
            <person name="Henningsen E."/>
            <person name="Hirsch C.D."/>
            <person name="Visser B."/>
            <person name="Pretorius Z.A."/>
            <person name="Steffenson B.J."/>
            <person name="Schwessinger B."/>
            <person name="Dodds P.N."/>
            <person name="Figueroa M."/>
        </authorList>
    </citation>
    <scope>NUCLEOTIDE SEQUENCE [LARGE SCALE GENOMIC DNA]</scope>
    <source>
        <strain evidence="2 3">Ug99</strain>
    </source>
</reference>
<evidence type="ECO:0000256" key="1">
    <source>
        <dbReference type="SAM" id="MobiDB-lite"/>
    </source>
</evidence>
<comment type="caution">
    <text evidence="2">The sequence shown here is derived from an EMBL/GenBank/DDBJ whole genome shotgun (WGS) entry which is preliminary data.</text>
</comment>
<accession>A0A5B0RD96</accession>
<dbReference type="Proteomes" id="UP000325313">
    <property type="component" value="Unassembled WGS sequence"/>
</dbReference>
<evidence type="ECO:0000313" key="3">
    <source>
        <dbReference type="Proteomes" id="UP000325313"/>
    </source>
</evidence>
<dbReference type="EMBL" id="VDEP01000206">
    <property type="protein sequence ID" value="KAA1123801.1"/>
    <property type="molecule type" value="Genomic_DNA"/>
</dbReference>
<protein>
    <submittedName>
        <fullName evidence="2">Uncharacterized protein</fullName>
    </submittedName>
</protein>
<name>A0A5B0RD96_PUCGR</name>
<feature type="region of interest" description="Disordered" evidence="1">
    <location>
        <begin position="152"/>
        <end position="191"/>
    </location>
</feature>
<organism evidence="2 3">
    <name type="scientific">Puccinia graminis f. sp. tritici</name>
    <dbReference type="NCBI Taxonomy" id="56615"/>
    <lineage>
        <taxon>Eukaryota</taxon>
        <taxon>Fungi</taxon>
        <taxon>Dikarya</taxon>
        <taxon>Basidiomycota</taxon>
        <taxon>Pucciniomycotina</taxon>
        <taxon>Pucciniomycetes</taxon>
        <taxon>Pucciniales</taxon>
        <taxon>Pucciniaceae</taxon>
        <taxon>Puccinia</taxon>
    </lineage>
</organism>